<keyword evidence="3" id="KW-1185">Reference proteome</keyword>
<dbReference type="PANTHER" id="PTHR35585">
    <property type="entry name" value="HHE DOMAIN PROTEIN (AFU_ORTHOLOGUE AFUA_4G00730)"/>
    <property type="match status" value="1"/>
</dbReference>
<evidence type="ECO:0000259" key="1">
    <source>
        <dbReference type="Pfam" id="PF01814"/>
    </source>
</evidence>
<dbReference type="Proteomes" id="UP001500359">
    <property type="component" value="Unassembled WGS sequence"/>
</dbReference>
<sequence length="144" mass="16923">MEIFEAIRRDHAKQRLLLKILVETSGDSYSRKEFYSELKKSLVDHAVAEERYFYSPLMQSDKTIEQSRHGIAEHHEIDELIEKLDETDMSSSAWLHYMKALKKLVEHHLAEEEREVFQQAGKVLSDKQKEALADDYVDEMNTSH</sequence>
<dbReference type="InterPro" id="IPR012312">
    <property type="entry name" value="Hemerythrin-like"/>
</dbReference>
<dbReference type="RefSeq" id="WP_343857156.1">
    <property type="nucleotide sequence ID" value="NZ_BAAAFD010000002.1"/>
</dbReference>
<accession>A0ABP3WQW4</accession>
<evidence type="ECO:0000313" key="3">
    <source>
        <dbReference type="Proteomes" id="UP001500359"/>
    </source>
</evidence>
<gene>
    <name evidence="2" type="ORF">GCM10009114_10040</name>
</gene>
<reference evidence="3" key="1">
    <citation type="journal article" date="2019" name="Int. J. Syst. Evol. Microbiol.">
        <title>The Global Catalogue of Microorganisms (GCM) 10K type strain sequencing project: providing services to taxonomists for standard genome sequencing and annotation.</title>
        <authorList>
            <consortium name="The Broad Institute Genomics Platform"/>
            <consortium name="The Broad Institute Genome Sequencing Center for Infectious Disease"/>
            <person name="Wu L."/>
            <person name="Ma J."/>
        </authorList>
    </citation>
    <scope>NUCLEOTIDE SEQUENCE [LARGE SCALE GENOMIC DNA]</scope>
    <source>
        <strain evidence="3">JCM 15896</strain>
    </source>
</reference>
<evidence type="ECO:0000313" key="2">
    <source>
        <dbReference type="EMBL" id="GAA0854410.1"/>
    </source>
</evidence>
<name>A0ABP3WQW4_9ALTE</name>
<proteinExistence type="predicted"/>
<dbReference type="Gene3D" id="1.20.120.520">
    <property type="entry name" value="nmb1532 protein domain like"/>
    <property type="match status" value="1"/>
</dbReference>
<organism evidence="2 3">
    <name type="scientific">Aliiglaciecola litoralis</name>
    <dbReference type="NCBI Taxonomy" id="582857"/>
    <lineage>
        <taxon>Bacteria</taxon>
        <taxon>Pseudomonadati</taxon>
        <taxon>Pseudomonadota</taxon>
        <taxon>Gammaproteobacteria</taxon>
        <taxon>Alteromonadales</taxon>
        <taxon>Alteromonadaceae</taxon>
        <taxon>Aliiglaciecola</taxon>
    </lineage>
</organism>
<feature type="domain" description="Hemerythrin-like" evidence="1">
    <location>
        <begin position="3"/>
        <end position="119"/>
    </location>
</feature>
<dbReference type="Pfam" id="PF01814">
    <property type="entry name" value="Hemerythrin"/>
    <property type="match status" value="1"/>
</dbReference>
<dbReference type="PANTHER" id="PTHR35585:SF1">
    <property type="entry name" value="HHE DOMAIN PROTEIN (AFU_ORTHOLOGUE AFUA_4G00730)"/>
    <property type="match status" value="1"/>
</dbReference>
<dbReference type="CDD" id="cd12108">
    <property type="entry name" value="Hr-like"/>
    <property type="match status" value="1"/>
</dbReference>
<comment type="caution">
    <text evidence="2">The sequence shown here is derived from an EMBL/GenBank/DDBJ whole genome shotgun (WGS) entry which is preliminary data.</text>
</comment>
<protein>
    <submittedName>
        <fullName evidence="2">Hemerythrin domain-containing protein</fullName>
    </submittedName>
</protein>
<dbReference type="EMBL" id="BAAAFD010000002">
    <property type="protein sequence ID" value="GAA0854410.1"/>
    <property type="molecule type" value="Genomic_DNA"/>
</dbReference>